<organism evidence="1 2">
    <name type="scientific">Paenibacillus apis</name>
    <dbReference type="NCBI Taxonomy" id="1792174"/>
    <lineage>
        <taxon>Bacteria</taxon>
        <taxon>Bacillati</taxon>
        <taxon>Bacillota</taxon>
        <taxon>Bacilli</taxon>
        <taxon>Bacillales</taxon>
        <taxon>Paenibacillaceae</taxon>
        <taxon>Paenibacillus</taxon>
    </lineage>
</organism>
<dbReference type="AlphaFoldDB" id="A0A920CMM4"/>
<dbReference type="Proteomes" id="UP000678895">
    <property type="component" value="Unassembled WGS sequence"/>
</dbReference>
<protein>
    <submittedName>
        <fullName evidence="1">Uncharacterized protein</fullName>
    </submittedName>
</protein>
<evidence type="ECO:0000313" key="2">
    <source>
        <dbReference type="Proteomes" id="UP000678895"/>
    </source>
</evidence>
<comment type="caution">
    <text evidence="1">The sequence shown here is derived from an EMBL/GenBank/DDBJ whole genome shotgun (WGS) entry which is preliminary data.</text>
</comment>
<reference evidence="1" key="1">
    <citation type="submission" date="2021-03" db="EMBL/GenBank/DDBJ databases">
        <title>Antimicrobial resistance genes in bacteria isolated from Japanese honey, and their potential for conferring macrolide and lincosamide resistance in the American foulbrood pathogen Paenibacillus larvae.</title>
        <authorList>
            <person name="Okamoto M."/>
            <person name="Kumagai M."/>
            <person name="Kanamori H."/>
            <person name="Takamatsu D."/>
        </authorList>
    </citation>
    <scope>NUCLEOTIDE SEQUENCE</scope>
    <source>
        <strain evidence="1">J41TS4</strain>
    </source>
</reference>
<sequence>MCFRAEFTKSGLNSLENINPLYYYKFVPRLENDGKWRISGRNMPILSASTYNLRQNGNKVYQNEFQIY</sequence>
<dbReference type="EMBL" id="BORS01000008">
    <property type="protein sequence ID" value="GIO42849.1"/>
    <property type="molecule type" value="Genomic_DNA"/>
</dbReference>
<name>A0A920CMM4_9BACL</name>
<keyword evidence="2" id="KW-1185">Reference proteome</keyword>
<gene>
    <name evidence="1" type="ORF">J41TS4_26070</name>
</gene>
<proteinExistence type="predicted"/>
<evidence type="ECO:0000313" key="1">
    <source>
        <dbReference type="EMBL" id="GIO42849.1"/>
    </source>
</evidence>
<accession>A0A920CMM4</accession>